<accession>A0ABD1NM65</accession>
<evidence type="ECO:0000313" key="1">
    <source>
        <dbReference type="EMBL" id="KAL2349241.1"/>
    </source>
</evidence>
<dbReference type="AlphaFoldDB" id="A0ABD1NM65"/>
<protein>
    <submittedName>
        <fullName evidence="1">Uncharacterized protein</fullName>
    </submittedName>
</protein>
<dbReference type="EMBL" id="JBGMDY010000001">
    <property type="protein sequence ID" value="KAL2349241.1"/>
    <property type="molecule type" value="Genomic_DNA"/>
</dbReference>
<sequence>MTITQNEQLKHGQQEKWFKNFHENFDLNVTAQEMEQQPHLQWELWEAQPKENQVPGTNDFKGCGCVDDLLILAQSAEIVAQAEYSVAGVHTNNQENKVTRTRLTQIRKQARCKHFILDQERAEASHFKHSREKATRLNQVKHQARCKSNNYLSPQMVSRPENEQPKGRTCRLSQMKQQARSKFSSTLQDGTEAHMDESLPPYNIQDSNPSVQGVPAHYFYRGANQSSVVRWDVENLKEHQRTARRLRAFKIKRIRQQSRTECKRNYSSARLQAMKTSLTGLTVNISCQ</sequence>
<keyword evidence="2" id="KW-1185">Reference proteome</keyword>
<evidence type="ECO:0000313" key="2">
    <source>
        <dbReference type="Proteomes" id="UP001603857"/>
    </source>
</evidence>
<gene>
    <name evidence="1" type="ORF">Fmac_003241</name>
</gene>
<name>A0ABD1NM65_9FABA</name>
<reference evidence="1 2" key="1">
    <citation type="submission" date="2024-08" db="EMBL/GenBank/DDBJ databases">
        <title>Insights into the chromosomal genome structure of Flemingia macrophylla.</title>
        <authorList>
            <person name="Ding Y."/>
            <person name="Zhao Y."/>
            <person name="Bi W."/>
            <person name="Wu M."/>
            <person name="Zhao G."/>
            <person name="Gong Y."/>
            <person name="Li W."/>
            <person name="Zhang P."/>
        </authorList>
    </citation>
    <scope>NUCLEOTIDE SEQUENCE [LARGE SCALE GENOMIC DNA]</scope>
    <source>
        <strain evidence="1">DYQJB</strain>
        <tissue evidence="1">Leaf</tissue>
    </source>
</reference>
<proteinExistence type="predicted"/>
<organism evidence="1 2">
    <name type="scientific">Flemingia macrophylla</name>
    <dbReference type="NCBI Taxonomy" id="520843"/>
    <lineage>
        <taxon>Eukaryota</taxon>
        <taxon>Viridiplantae</taxon>
        <taxon>Streptophyta</taxon>
        <taxon>Embryophyta</taxon>
        <taxon>Tracheophyta</taxon>
        <taxon>Spermatophyta</taxon>
        <taxon>Magnoliopsida</taxon>
        <taxon>eudicotyledons</taxon>
        <taxon>Gunneridae</taxon>
        <taxon>Pentapetalae</taxon>
        <taxon>rosids</taxon>
        <taxon>fabids</taxon>
        <taxon>Fabales</taxon>
        <taxon>Fabaceae</taxon>
        <taxon>Papilionoideae</taxon>
        <taxon>50 kb inversion clade</taxon>
        <taxon>NPAAA clade</taxon>
        <taxon>indigoferoid/millettioid clade</taxon>
        <taxon>Phaseoleae</taxon>
        <taxon>Flemingia</taxon>
    </lineage>
</organism>
<dbReference type="Proteomes" id="UP001603857">
    <property type="component" value="Unassembled WGS sequence"/>
</dbReference>
<comment type="caution">
    <text evidence="1">The sequence shown here is derived from an EMBL/GenBank/DDBJ whole genome shotgun (WGS) entry which is preliminary data.</text>
</comment>